<dbReference type="SMART" id="SM00714">
    <property type="entry name" value="LITAF"/>
    <property type="match status" value="1"/>
</dbReference>
<feature type="compositionally biased region" description="Pro residues" evidence="1">
    <location>
        <begin position="18"/>
        <end position="34"/>
    </location>
</feature>
<sequence>MAEGKEAWGKGGSAPQASYPPPGNPAASYPPPGYPQAGYPQAGNAPPVYPPAGNPQQGYPPAAHPQASFPPAGSAPAGHPPAGYPPRGDGQPVPGVPAPAGGPVTVQGESNFVFDKNAPLYYPPDATEPVFLGATKGHDSINLHCGKCGYQGPSKVARKVGLANKLAALPTLGLSLLVPADTHHHCPNCGTHVAFAKLL</sequence>
<evidence type="ECO:0000313" key="4">
    <source>
        <dbReference type="Proteomes" id="UP000708148"/>
    </source>
</evidence>
<feature type="compositionally biased region" description="Low complexity" evidence="1">
    <location>
        <begin position="85"/>
        <end position="108"/>
    </location>
</feature>
<evidence type="ECO:0000256" key="1">
    <source>
        <dbReference type="SAM" id="MobiDB-lite"/>
    </source>
</evidence>
<comment type="caution">
    <text evidence="3">The sequence shown here is derived from an EMBL/GenBank/DDBJ whole genome shotgun (WGS) entry which is preliminary data.</text>
</comment>
<evidence type="ECO:0000313" key="3">
    <source>
        <dbReference type="EMBL" id="CAD7701573.1"/>
    </source>
</evidence>
<keyword evidence="4" id="KW-1185">Reference proteome</keyword>
<dbReference type="EMBL" id="CAJHUC010001573">
    <property type="protein sequence ID" value="CAD7701573.1"/>
    <property type="molecule type" value="Genomic_DNA"/>
</dbReference>
<gene>
    <name evidence="3" type="ORF">OSTQU699_LOCUS6932</name>
</gene>
<name>A0A8S1J1J5_9CHLO</name>
<protein>
    <recommendedName>
        <fullName evidence="2">LITAF domain-containing protein</fullName>
    </recommendedName>
</protein>
<dbReference type="AlphaFoldDB" id="A0A8S1J1J5"/>
<feature type="domain" description="LITAF" evidence="2">
    <location>
        <begin position="140"/>
        <end position="198"/>
    </location>
</feature>
<dbReference type="Proteomes" id="UP000708148">
    <property type="component" value="Unassembled WGS sequence"/>
</dbReference>
<dbReference type="InterPro" id="IPR006629">
    <property type="entry name" value="LITAF"/>
</dbReference>
<accession>A0A8S1J1J5</accession>
<proteinExistence type="predicted"/>
<evidence type="ECO:0000259" key="2">
    <source>
        <dbReference type="SMART" id="SM00714"/>
    </source>
</evidence>
<feature type="region of interest" description="Disordered" evidence="1">
    <location>
        <begin position="1"/>
        <end position="108"/>
    </location>
</feature>
<reference evidence="3" key="1">
    <citation type="submission" date="2020-12" db="EMBL/GenBank/DDBJ databases">
        <authorList>
            <person name="Iha C."/>
        </authorList>
    </citation>
    <scope>NUCLEOTIDE SEQUENCE</scope>
</reference>
<organism evidence="3 4">
    <name type="scientific">Ostreobium quekettii</name>
    <dbReference type="NCBI Taxonomy" id="121088"/>
    <lineage>
        <taxon>Eukaryota</taxon>
        <taxon>Viridiplantae</taxon>
        <taxon>Chlorophyta</taxon>
        <taxon>core chlorophytes</taxon>
        <taxon>Ulvophyceae</taxon>
        <taxon>TCBD clade</taxon>
        <taxon>Bryopsidales</taxon>
        <taxon>Ostreobineae</taxon>
        <taxon>Ostreobiaceae</taxon>
        <taxon>Ostreobium</taxon>
    </lineage>
</organism>